<evidence type="ECO:0000256" key="1">
    <source>
        <dbReference type="SAM" id="MobiDB-lite"/>
    </source>
</evidence>
<reference evidence="3 4" key="1">
    <citation type="submission" date="2023-07" db="EMBL/GenBank/DDBJ databases">
        <title>Genomic Encyclopedia of Type Strains, Phase IV (KMG-IV): sequencing the most valuable type-strain genomes for metagenomic binning, comparative biology and taxonomic classification.</title>
        <authorList>
            <person name="Goeker M."/>
        </authorList>
    </citation>
    <scope>NUCLEOTIDE SEQUENCE [LARGE SCALE GENOMIC DNA]</scope>
    <source>
        <strain evidence="3 4">DSM 12751</strain>
    </source>
</reference>
<evidence type="ECO:0008006" key="5">
    <source>
        <dbReference type="Google" id="ProtNLM"/>
    </source>
</evidence>
<dbReference type="Proteomes" id="UP001235840">
    <property type="component" value="Unassembled WGS sequence"/>
</dbReference>
<name>A0ABT9VWM8_9BACI</name>
<protein>
    <recommendedName>
        <fullName evidence="5">YfzA-like protein</fullName>
    </recommendedName>
</protein>
<keyword evidence="2" id="KW-0472">Membrane</keyword>
<dbReference type="InterPro" id="IPR025627">
    <property type="entry name" value="YfzA"/>
</dbReference>
<dbReference type="EMBL" id="JAUSTY010000004">
    <property type="protein sequence ID" value="MDQ0165374.1"/>
    <property type="molecule type" value="Genomic_DNA"/>
</dbReference>
<keyword evidence="2" id="KW-1133">Transmembrane helix</keyword>
<organism evidence="3 4">
    <name type="scientific">Caldalkalibacillus horti</name>
    <dbReference type="NCBI Taxonomy" id="77523"/>
    <lineage>
        <taxon>Bacteria</taxon>
        <taxon>Bacillati</taxon>
        <taxon>Bacillota</taxon>
        <taxon>Bacilli</taxon>
        <taxon>Bacillales</taxon>
        <taxon>Bacillaceae</taxon>
        <taxon>Caldalkalibacillus</taxon>
    </lineage>
</organism>
<comment type="caution">
    <text evidence="3">The sequence shown here is derived from an EMBL/GenBank/DDBJ whole genome shotgun (WGS) entry which is preliminary data.</text>
</comment>
<dbReference type="Pfam" id="PF14118">
    <property type="entry name" value="YfzA"/>
    <property type="match status" value="1"/>
</dbReference>
<evidence type="ECO:0000313" key="4">
    <source>
        <dbReference type="Proteomes" id="UP001235840"/>
    </source>
</evidence>
<feature type="transmembrane region" description="Helical" evidence="2">
    <location>
        <begin position="76"/>
        <end position="100"/>
    </location>
</feature>
<accession>A0ABT9VWM8</accession>
<feature type="region of interest" description="Disordered" evidence="1">
    <location>
        <begin position="1"/>
        <end position="25"/>
    </location>
</feature>
<evidence type="ECO:0000313" key="3">
    <source>
        <dbReference type="EMBL" id="MDQ0165374.1"/>
    </source>
</evidence>
<evidence type="ECO:0000256" key="2">
    <source>
        <dbReference type="SAM" id="Phobius"/>
    </source>
</evidence>
<keyword evidence="4" id="KW-1185">Reference proteome</keyword>
<dbReference type="RefSeq" id="WP_307392403.1">
    <property type="nucleotide sequence ID" value="NZ_BAAADK010000045.1"/>
</dbReference>
<gene>
    <name evidence="3" type="ORF">J2S11_001274</name>
</gene>
<feature type="transmembrane region" description="Helical" evidence="2">
    <location>
        <begin position="27"/>
        <end position="47"/>
    </location>
</feature>
<keyword evidence="2" id="KW-0812">Transmembrane</keyword>
<proteinExistence type="predicted"/>
<sequence length="106" mass="12229">MSNKMPEVREEHTHLPKKKEKERPSGIRSWGILLGAFVLSQIIFFFVDGTSWEPNMNDSGNILGRILESQLFTEWITIYSFPFFNLATTVFAIVILSTAVKEFLFK</sequence>